<dbReference type="EMBL" id="JAJNOR010000005">
    <property type="protein sequence ID" value="MCD2492959.1"/>
    <property type="molecule type" value="Genomic_DNA"/>
</dbReference>
<accession>A0AAP2RIR5</accession>
<sequence length="84" mass="9728">MPGKNSYIKALCRSLGAEYCVREIDLEPIIYRDFGNGFNVEISGVYTASTKKKATRYLWHGELPPECIIVKTCRKETYYESRKQ</sequence>
<name>A0AAP2RIR5_9FIRM</name>
<organism evidence="1 2">
    <name type="scientific">Lientehia hominis</name>
    <dbReference type="NCBI Taxonomy" id="2897778"/>
    <lineage>
        <taxon>Bacteria</taxon>
        <taxon>Bacillati</taxon>
        <taxon>Bacillota</taxon>
        <taxon>Clostridia</taxon>
        <taxon>Lachnospirales</taxon>
        <taxon>Lachnospiraceae</taxon>
        <taxon>Lientehia</taxon>
    </lineage>
</organism>
<dbReference type="Proteomes" id="UP001299265">
    <property type="component" value="Unassembled WGS sequence"/>
</dbReference>
<reference evidence="1 2" key="1">
    <citation type="submission" date="2021-11" db="EMBL/GenBank/DDBJ databases">
        <title>Lacrimispora sp. nov. NSJ-141 isolated from human feces.</title>
        <authorList>
            <person name="Abdugheni R."/>
        </authorList>
    </citation>
    <scope>NUCLEOTIDE SEQUENCE [LARGE SCALE GENOMIC DNA]</scope>
    <source>
        <strain evidence="1 2">NSJ-141</strain>
    </source>
</reference>
<keyword evidence="2" id="KW-1185">Reference proteome</keyword>
<protein>
    <submittedName>
        <fullName evidence="1">Uncharacterized protein</fullName>
    </submittedName>
</protein>
<gene>
    <name evidence="1" type="ORF">LQE92_10000</name>
</gene>
<dbReference type="RefSeq" id="WP_231062826.1">
    <property type="nucleotide sequence ID" value="NZ_JAJNOR010000005.1"/>
</dbReference>
<evidence type="ECO:0000313" key="1">
    <source>
        <dbReference type="EMBL" id="MCD2492959.1"/>
    </source>
</evidence>
<evidence type="ECO:0000313" key="2">
    <source>
        <dbReference type="Proteomes" id="UP001299265"/>
    </source>
</evidence>
<comment type="caution">
    <text evidence="1">The sequence shown here is derived from an EMBL/GenBank/DDBJ whole genome shotgun (WGS) entry which is preliminary data.</text>
</comment>
<dbReference type="AlphaFoldDB" id="A0AAP2RIR5"/>
<proteinExistence type="predicted"/>